<accession>A0A2W7GMW7</accession>
<proteinExistence type="predicted"/>
<dbReference type="AlphaFoldDB" id="A0A2W7GMW7"/>
<evidence type="ECO:0000313" key="1">
    <source>
        <dbReference type="EMBL" id="PZV98708.1"/>
    </source>
</evidence>
<dbReference type="Proteomes" id="UP000249646">
    <property type="component" value="Unassembled WGS sequence"/>
</dbReference>
<gene>
    <name evidence="1" type="ORF">BCF89_1131</name>
</gene>
<reference evidence="1 2" key="1">
    <citation type="submission" date="2018-06" db="EMBL/GenBank/DDBJ databases">
        <title>Genomic Encyclopedia of Archaeal and Bacterial Type Strains, Phase II (KMG-II): from individual species to whole genera.</title>
        <authorList>
            <person name="Goeker M."/>
        </authorList>
    </citation>
    <scope>NUCLEOTIDE SEQUENCE [LARGE SCALE GENOMIC DNA]</scope>
    <source>
        <strain evidence="1 2">ATCC 51348</strain>
    </source>
</reference>
<name>A0A2W7GMW7_9BACT</name>
<organism evidence="1 2">
    <name type="scientific">Metamycoplasma auris</name>
    <dbReference type="NCBI Taxonomy" id="51363"/>
    <lineage>
        <taxon>Bacteria</taxon>
        <taxon>Bacillati</taxon>
        <taxon>Mycoplasmatota</taxon>
        <taxon>Mycoplasmoidales</taxon>
        <taxon>Metamycoplasmataceae</taxon>
        <taxon>Metamycoplasma</taxon>
    </lineage>
</organism>
<dbReference type="EMBL" id="QKUB01000013">
    <property type="protein sequence ID" value="PZV98708.1"/>
    <property type="molecule type" value="Genomic_DNA"/>
</dbReference>
<feature type="non-terminal residue" evidence="1">
    <location>
        <position position="1"/>
    </location>
</feature>
<dbReference type="RefSeq" id="WP_170108360.1">
    <property type="nucleotide sequence ID" value="NZ_QKUB01000013.1"/>
</dbReference>
<keyword evidence="2" id="KW-1185">Reference proteome</keyword>
<evidence type="ECO:0000313" key="2">
    <source>
        <dbReference type="Proteomes" id="UP000249646"/>
    </source>
</evidence>
<comment type="caution">
    <text evidence="1">The sequence shown here is derived from an EMBL/GenBank/DDBJ whole genome shotgun (WGS) entry which is preliminary data.</text>
</comment>
<sequence length="92" mass="11000">NFERTMDDLINFKSATIPMLAQLLYEEHREKIKADLTDDPNYPKYKLYQFLESENTYKFIVARHEVSSPDTGGPEGSKYYIEWAYYEFEKNN</sequence>
<protein>
    <submittedName>
        <fullName evidence="1">Uncharacterized protein</fullName>
    </submittedName>
</protein>